<evidence type="ECO:0000313" key="3">
    <source>
        <dbReference type="Proteomes" id="UP000656813"/>
    </source>
</evidence>
<dbReference type="AlphaFoldDB" id="A0A8J2ZZQ8"/>
<name>A0A8J2ZZQ8_9BACL</name>
<reference evidence="2" key="2">
    <citation type="submission" date="2020-09" db="EMBL/GenBank/DDBJ databases">
        <authorList>
            <person name="Sun Q."/>
            <person name="Zhou Y."/>
        </authorList>
    </citation>
    <scope>NUCLEOTIDE SEQUENCE</scope>
    <source>
        <strain evidence="2">CGMCC 1.12777</strain>
    </source>
</reference>
<evidence type="ECO:0000256" key="1">
    <source>
        <dbReference type="SAM" id="MobiDB-lite"/>
    </source>
</evidence>
<gene>
    <name evidence="2" type="ORF">GCM10007096_38770</name>
</gene>
<proteinExistence type="predicted"/>
<sequence length="81" mass="8775">MALNIAFNAVNVNSMQSNAGVFTGENAQTGWFSPTKQNNAIFGTGQFNLYLGNLNAISDNDGYDQPNTDPDFQPTNQNQSL</sequence>
<feature type="compositionally biased region" description="Polar residues" evidence="1">
    <location>
        <begin position="65"/>
        <end position="81"/>
    </location>
</feature>
<accession>A0A8J2ZZQ8</accession>
<dbReference type="RefSeq" id="WP_188499031.1">
    <property type="nucleotide sequence ID" value="NZ_BMFV01000043.1"/>
</dbReference>
<comment type="caution">
    <text evidence="2">The sequence shown here is derived from an EMBL/GenBank/DDBJ whole genome shotgun (WGS) entry which is preliminary data.</text>
</comment>
<keyword evidence="3" id="KW-1185">Reference proteome</keyword>
<evidence type="ECO:0000313" key="2">
    <source>
        <dbReference type="EMBL" id="GGH87836.1"/>
    </source>
</evidence>
<organism evidence="2 3">
    <name type="scientific">Pullulanibacillus pueri</name>
    <dbReference type="NCBI Taxonomy" id="1437324"/>
    <lineage>
        <taxon>Bacteria</taxon>
        <taxon>Bacillati</taxon>
        <taxon>Bacillota</taxon>
        <taxon>Bacilli</taxon>
        <taxon>Bacillales</taxon>
        <taxon>Sporolactobacillaceae</taxon>
        <taxon>Pullulanibacillus</taxon>
    </lineage>
</organism>
<protein>
    <recommendedName>
        <fullName evidence="4">Spore germination protein</fullName>
    </recommendedName>
</protein>
<dbReference type="Proteomes" id="UP000656813">
    <property type="component" value="Unassembled WGS sequence"/>
</dbReference>
<dbReference type="EMBL" id="BMFV01000043">
    <property type="protein sequence ID" value="GGH87836.1"/>
    <property type="molecule type" value="Genomic_DNA"/>
</dbReference>
<evidence type="ECO:0008006" key="4">
    <source>
        <dbReference type="Google" id="ProtNLM"/>
    </source>
</evidence>
<reference evidence="2" key="1">
    <citation type="journal article" date="2014" name="Int. J. Syst. Evol. Microbiol.">
        <title>Complete genome sequence of Corynebacterium casei LMG S-19264T (=DSM 44701T), isolated from a smear-ripened cheese.</title>
        <authorList>
            <consortium name="US DOE Joint Genome Institute (JGI-PGF)"/>
            <person name="Walter F."/>
            <person name="Albersmeier A."/>
            <person name="Kalinowski J."/>
            <person name="Ruckert C."/>
        </authorList>
    </citation>
    <scope>NUCLEOTIDE SEQUENCE</scope>
    <source>
        <strain evidence="2">CGMCC 1.12777</strain>
    </source>
</reference>
<feature type="region of interest" description="Disordered" evidence="1">
    <location>
        <begin position="59"/>
        <end position="81"/>
    </location>
</feature>